<name>A0A6B2HCB7_9BACT</name>
<evidence type="ECO:0000313" key="1">
    <source>
        <dbReference type="EMBL" id="NDK57414.1"/>
    </source>
</evidence>
<sequence>MENPLQLNIPITISYSALESVLQQQLIGMYIPRPEDGISENPYAQVLDVGITGSRAGAYNLQLRVQLSILRTVLKRDKVDLYASVALAYDNATQQVFVQQFSMESATTSSFYNTALEVLVNKVAYNQIIEKARIDVSAIIGKELEKVNSQLAEGLELKGLKLKGAVAAVTVQDVAPKPDGLSVNVQVQGNLEVTVQDASIILPLLAGEL</sequence>
<comment type="caution">
    <text evidence="1">The sequence shown here is derived from an EMBL/GenBank/DDBJ whole genome shotgun (WGS) entry which is preliminary data.</text>
</comment>
<dbReference type="InterPro" id="IPR025515">
    <property type="entry name" value="DUF4403"/>
</dbReference>
<keyword evidence="2" id="KW-1185">Reference proteome</keyword>
<gene>
    <name evidence="1" type="ORF">GWO68_15935</name>
</gene>
<dbReference type="EMBL" id="JAAEAA010000026">
    <property type="protein sequence ID" value="NDK57414.1"/>
    <property type="molecule type" value="Genomic_DNA"/>
</dbReference>
<organism evidence="1 2">
    <name type="scientific">Pontibacter fetidus</name>
    <dbReference type="NCBI Taxonomy" id="2700082"/>
    <lineage>
        <taxon>Bacteria</taxon>
        <taxon>Pseudomonadati</taxon>
        <taxon>Bacteroidota</taxon>
        <taxon>Cytophagia</taxon>
        <taxon>Cytophagales</taxon>
        <taxon>Hymenobacteraceae</taxon>
        <taxon>Pontibacter</taxon>
    </lineage>
</organism>
<proteinExistence type="predicted"/>
<accession>A0A6B2HCB7</accession>
<reference evidence="1 2" key="1">
    <citation type="submission" date="2020-01" db="EMBL/GenBank/DDBJ databases">
        <authorList>
            <person name="Kim M.K."/>
        </authorList>
    </citation>
    <scope>NUCLEOTIDE SEQUENCE [LARGE SCALE GENOMIC DNA]</scope>
    <source>
        <strain evidence="1 2">BT213</strain>
    </source>
</reference>
<dbReference type="Pfam" id="PF14356">
    <property type="entry name" value="DUF4403"/>
    <property type="match status" value="1"/>
</dbReference>
<protein>
    <submittedName>
        <fullName evidence="1">DUF4403 family protein</fullName>
    </submittedName>
</protein>
<evidence type="ECO:0000313" key="2">
    <source>
        <dbReference type="Proteomes" id="UP000478546"/>
    </source>
</evidence>
<dbReference type="AlphaFoldDB" id="A0A6B2HCB7"/>
<dbReference type="Proteomes" id="UP000478546">
    <property type="component" value="Unassembled WGS sequence"/>
</dbReference>
<dbReference type="RefSeq" id="WP_162347475.1">
    <property type="nucleotide sequence ID" value="NZ_JAAEAA010000026.1"/>
</dbReference>